<proteinExistence type="predicted"/>
<dbReference type="Proteomes" id="UP000604825">
    <property type="component" value="Unassembled WGS sequence"/>
</dbReference>
<name>A0A811R9W4_9POAL</name>
<protein>
    <submittedName>
        <fullName evidence="1">Uncharacterized protein</fullName>
    </submittedName>
</protein>
<dbReference type="AlphaFoldDB" id="A0A811R9W4"/>
<comment type="caution">
    <text evidence="1">The sequence shown here is derived from an EMBL/GenBank/DDBJ whole genome shotgun (WGS) entry which is preliminary data.</text>
</comment>
<keyword evidence="2" id="KW-1185">Reference proteome</keyword>
<accession>A0A811R9W4</accession>
<dbReference type="EMBL" id="CAJGYO010000014">
    <property type="protein sequence ID" value="CAD6266830.1"/>
    <property type="molecule type" value="Genomic_DNA"/>
</dbReference>
<dbReference type="OrthoDB" id="691863at2759"/>
<evidence type="ECO:0000313" key="1">
    <source>
        <dbReference type="EMBL" id="CAD6266830.1"/>
    </source>
</evidence>
<organism evidence="1 2">
    <name type="scientific">Miscanthus lutarioriparius</name>
    <dbReference type="NCBI Taxonomy" id="422564"/>
    <lineage>
        <taxon>Eukaryota</taxon>
        <taxon>Viridiplantae</taxon>
        <taxon>Streptophyta</taxon>
        <taxon>Embryophyta</taxon>
        <taxon>Tracheophyta</taxon>
        <taxon>Spermatophyta</taxon>
        <taxon>Magnoliopsida</taxon>
        <taxon>Liliopsida</taxon>
        <taxon>Poales</taxon>
        <taxon>Poaceae</taxon>
        <taxon>PACMAD clade</taxon>
        <taxon>Panicoideae</taxon>
        <taxon>Andropogonodae</taxon>
        <taxon>Andropogoneae</taxon>
        <taxon>Saccharinae</taxon>
        <taxon>Miscanthus</taxon>
    </lineage>
</organism>
<gene>
    <name evidence="1" type="ORF">NCGR_LOCUS50135</name>
</gene>
<sequence length="175" mass="19758">MLFKFRHPETTGLAGSRALAELDGCLCMIRDLRRRRDVAAMFEVWKLKDYESGVWSLDYRIHEDLLATSSSSSQLTKKLMEPWLVIPICYLPSDDGDDDDGDDRTKKKILLATTAHDVHLYDPQTATLETIASAAHCCKTTPTRPTKITNCTWLCARRASFTSTAWNMVQKGSLN</sequence>
<reference evidence="1" key="1">
    <citation type="submission" date="2020-10" db="EMBL/GenBank/DDBJ databases">
        <authorList>
            <person name="Han B."/>
            <person name="Lu T."/>
            <person name="Zhao Q."/>
            <person name="Huang X."/>
            <person name="Zhao Y."/>
        </authorList>
    </citation>
    <scope>NUCLEOTIDE SEQUENCE</scope>
</reference>
<evidence type="ECO:0000313" key="2">
    <source>
        <dbReference type="Proteomes" id="UP000604825"/>
    </source>
</evidence>